<sequence>MASDSQFVNHYAVLGVEPHATLHELNRAWKQFALRNHPDKSESSQATAEFQKGLKAIETLRSPTLRREFDSELEKRMPSAARKTGQNNGTAQYSAFSHISRTEARCRGGGRTDHVASVLEKVRRVEELRLQQQAEDSRYREMMMKVDEERRLRQDAMLRRAAHAMDFNTYPSHPRSTGNNRFRAKQHDTPQSEASSSRFTSTQAHSPGRESSKNPSGRNGTASSKGAKPRHASAEFDEVVPRGSRSSGPAGPNIDQHEQLGPIDSRKLLERFSSWQSHRPQFARSRHAGVKLNVSARQYTDALLPNEAVMAQTTGRSTACIASCTEPPSAACSGTANTHDKPSSVEAMMEPTDEVCSRAQLPSNTRWPPSFLVQFFKSKLADPDGHYTEKDLSEELRGLVLDAVNHCSKTARLYPALKKTSHGYGDFRHICTEAWDKQYGNLECSNCHLWKPLFIICCQSCKVVRCVRCQ</sequence>
<dbReference type="AlphaFoldDB" id="A0A8J8WDJ7"/>
<protein>
    <recommendedName>
        <fullName evidence="2">J domain-containing protein</fullName>
    </recommendedName>
</protein>
<dbReference type="EMBL" id="WIWV01000161">
    <property type="protein sequence ID" value="KAF7712638.1"/>
    <property type="molecule type" value="Genomic_DNA"/>
</dbReference>
<dbReference type="GO" id="GO:0042026">
    <property type="term" value="P:protein refolding"/>
    <property type="evidence" value="ECO:0007669"/>
    <property type="project" value="TreeGrafter"/>
</dbReference>
<dbReference type="Pfam" id="PF00226">
    <property type="entry name" value="DnaJ"/>
    <property type="match status" value="1"/>
</dbReference>
<feature type="compositionally biased region" description="Polar residues" evidence="1">
    <location>
        <begin position="213"/>
        <end position="224"/>
    </location>
</feature>
<proteinExistence type="predicted"/>
<evidence type="ECO:0000313" key="4">
    <source>
        <dbReference type="Proteomes" id="UP000631181"/>
    </source>
</evidence>
<dbReference type="SUPFAM" id="SSF46565">
    <property type="entry name" value="Chaperone J-domain"/>
    <property type="match status" value="1"/>
</dbReference>
<gene>
    <name evidence="3" type="ORF">PECM_002449</name>
</gene>
<feature type="region of interest" description="Disordered" evidence="1">
    <location>
        <begin position="164"/>
        <end position="261"/>
    </location>
</feature>
<dbReference type="GO" id="GO:0051082">
    <property type="term" value="F:unfolded protein binding"/>
    <property type="evidence" value="ECO:0007669"/>
    <property type="project" value="TreeGrafter"/>
</dbReference>
<feature type="compositionally biased region" description="Polar residues" evidence="1">
    <location>
        <begin position="191"/>
        <end position="205"/>
    </location>
</feature>
<dbReference type="InterPro" id="IPR001623">
    <property type="entry name" value="DnaJ_domain"/>
</dbReference>
<dbReference type="PANTHER" id="PTHR43096:SF10">
    <property type="entry name" value="CHAPERONE PROTEIN DNAJ A6, CHLOROPLASTIC"/>
    <property type="match status" value="1"/>
</dbReference>
<feature type="compositionally biased region" description="Polar residues" evidence="1">
    <location>
        <begin position="169"/>
        <end position="180"/>
    </location>
</feature>
<dbReference type="PROSITE" id="PS50076">
    <property type="entry name" value="DNAJ_2"/>
    <property type="match status" value="1"/>
</dbReference>
<feature type="domain" description="J" evidence="2">
    <location>
        <begin position="9"/>
        <end position="73"/>
    </location>
</feature>
<dbReference type="GO" id="GO:0005737">
    <property type="term" value="C:cytoplasm"/>
    <property type="evidence" value="ECO:0007669"/>
    <property type="project" value="TreeGrafter"/>
</dbReference>
<dbReference type="PRINTS" id="PR00625">
    <property type="entry name" value="JDOMAIN"/>
</dbReference>
<dbReference type="Proteomes" id="UP000631181">
    <property type="component" value="Unassembled WGS sequence"/>
</dbReference>
<dbReference type="OrthoDB" id="442087at2759"/>
<keyword evidence="4" id="KW-1185">Reference proteome</keyword>
<dbReference type="SMART" id="SM00271">
    <property type="entry name" value="DnaJ"/>
    <property type="match status" value="1"/>
</dbReference>
<dbReference type="PANTHER" id="PTHR43096">
    <property type="entry name" value="DNAJ HOMOLOG 1, MITOCHONDRIAL-RELATED"/>
    <property type="match status" value="1"/>
</dbReference>
<accession>A0A8J8WDJ7</accession>
<dbReference type="Gene3D" id="1.10.287.110">
    <property type="entry name" value="DnaJ domain"/>
    <property type="match status" value="1"/>
</dbReference>
<dbReference type="InterPro" id="IPR036869">
    <property type="entry name" value="J_dom_sf"/>
</dbReference>
<evidence type="ECO:0000256" key="1">
    <source>
        <dbReference type="SAM" id="MobiDB-lite"/>
    </source>
</evidence>
<comment type="caution">
    <text evidence="3">The sequence shown here is derived from an EMBL/GenBank/DDBJ whole genome shotgun (WGS) entry which is preliminary data.</text>
</comment>
<organism evidence="3 4">
    <name type="scientific">Penicillium ucsense</name>
    <dbReference type="NCBI Taxonomy" id="2839758"/>
    <lineage>
        <taxon>Eukaryota</taxon>
        <taxon>Fungi</taxon>
        <taxon>Dikarya</taxon>
        <taxon>Ascomycota</taxon>
        <taxon>Pezizomycotina</taxon>
        <taxon>Eurotiomycetes</taxon>
        <taxon>Eurotiomycetidae</taxon>
        <taxon>Eurotiales</taxon>
        <taxon>Aspergillaceae</taxon>
        <taxon>Penicillium</taxon>
    </lineage>
</organism>
<evidence type="ECO:0000259" key="2">
    <source>
        <dbReference type="PROSITE" id="PS50076"/>
    </source>
</evidence>
<evidence type="ECO:0000313" key="3">
    <source>
        <dbReference type="EMBL" id="KAF7712638.1"/>
    </source>
</evidence>
<dbReference type="CDD" id="cd06257">
    <property type="entry name" value="DnaJ"/>
    <property type="match status" value="1"/>
</dbReference>
<reference evidence="3" key="1">
    <citation type="journal article" date="2020" name="Front. Microbiol.">
        <title>Gene regulatory networks of Penicillium echinulatum 2HH and Penicillium oxalicum 114-2 inferred by a computational biology approach.</title>
        <authorList>
            <person name="Lenz A.R."/>
            <person name="Galan-Vasquez E."/>
            <person name="Balbinot E."/>
            <person name="De Abreu F.P."/>
            <person name="De Oliveira N.S."/>
            <person name="Da Rosa L.O."/>
            <person name="De Avila E Silva S."/>
            <person name="Camassola M."/>
            <person name="Dillon A.J.P."/>
            <person name="Perez-Rueda E."/>
        </authorList>
    </citation>
    <scope>NUCLEOTIDE SEQUENCE</scope>
    <source>
        <strain evidence="3">S1M29</strain>
    </source>
</reference>
<name>A0A8J8WDJ7_9EURO</name>